<organism evidence="6 7">
    <name type="scientific">Chitinophaga caseinilytica</name>
    <dbReference type="NCBI Taxonomy" id="2267521"/>
    <lineage>
        <taxon>Bacteria</taxon>
        <taxon>Pseudomonadati</taxon>
        <taxon>Bacteroidota</taxon>
        <taxon>Chitinophagia</taxon>
        <taxon>Chitinophagales</taxon>
        <taxon>Chitinophagaceae</taxon>
        <taxon>Chitinophaga</taxon>
    </lineage>
</organism>
<name>A0ABZ2Z0H2_9BACT</name>
<dbReference type="Pfam" id="PF00370">
    <property type="entry name" value="FGGY_N"/>
    <property type="match status" value="1"/>
</dbReference>
<keyword evidence="7" id="KW-1185">Reference proteome</keyword>
<keyword evidence="3 6" id="KW-0418">Kinase</keyword>
<dbReference type="Gene3D" id="3.30.420.40">
    <property type="match status" value="2"/>
</dbReference>
<keyword evidence="2" id="KW-0808">Transferase</keyword>
<gene>
    <name evidence="6" type="ORF">WJU22_20425</name>
</gene>
<dbReference type="PIRSF" id="PIRSF000538">
    <property type="entry name" value="GlpK"/>
    <property type="match status" value="1"/>
</dbReference>
<dbReference type="InterPro" id="IPR050406">
    <property type="entry name" value="FGGY_Carb_Kinase"/>
</dbReference>
<dbReference type="InterPro" id="IPR000577">
    <property type="entry name" value="Carb_kinase_FGGY"/>
</dbReference>
<evidence type="ECO:0000256" key="2">
    <source>
        <dbReference type="ARBA" id="ARBA00022679"/>
    </source>
</evidence>
<dbReference type="GO" id="GO:0016301">
    <property type="term" value="F:kinase activity"/>
    <property type="evidence" value="ECO:0007669"/>
    <property type="project" value="UniProtKB-KW"/>
</dbReference>
<reference evidence="6 7" key="1">
    <citation type="submission" date="2024-03" db="EMBL/GenBank/DDBJ databases">
        <title>Chitinophaga caseinilytica sp. nov., a casein hydrolysing bacterium isolated from forest soil.</title>
        <authorList>
            <person name="Lee D.S."/>
            <person name="Han D.M."/>
            <person name="Baek J.H."/>
            <person name="Choi D.G."/>
            <person name="Jeon J.H."/>
            <person name="Jeon C.O."/>
        </authorList>
    </citation>
    <scope>NUCLEOTIDE SEQUENCE [LARGE SCALE GENOMIC DNA]</scope>
    <source>
        <strain evidence="6 7">KACC 19118</strain>
    </source>
</reference>
<sequence>MEHTFIGLDVGTQGARAILADAHGRVLASFSEPFALSAASREEQSPEQWWEACERLLSQILQQPEAASLRAIGVTSTSGTVIPVDEAGTPLHPAIMYSDGRQAETGQRCKALAQKYHPQGYTAFNTTSGLPKMVWFAEQFPEKARRIHKFIHAADFITGKLTGNFNVTDFTNVLKSGYDVANERWPEYIWGHLPIRREWLQEVIPSGTPVGSVTAHIARMPANVLVTAGMTDGCASQIASGAVTPGAWNTTIGTTLVVKGVTEKPVPDPLGRLYNHRHPQGFWMPGGASNTGADWISKHFPGNLDALNEAAAAMVPTGKLYWPLEQPGERFPFVAPQAKAFETPGLEGAEKFAAGMEGVAYIEKMAYELIEQLSGETVKAVYTAGGASNSHVWLRIRACVLGVPVHKMQEVSGAAGAAILAASQTHYGSISEAAAAMTHIDKTMLPEPGLQGAYAEGYRSFREKLKEKGYA</sequence>
<dbReference type="InterPro" id="IPR043129">
    <property type="entry name" value="ATPase_NBD"/>
</dbReference>
<dbReference type="SUPFAM" id="SSF53067">
    <property type="entry name" value="Actin-like ATPase domain"/>
    <property type="match status" value="2"/>
</dbReference>
<dbReference type="CDD" id="cd07783">
    <property type="entry name" value="ASKHA_NBD_FGGY_SePSK_AtXK1-like"/>
    <property type="match status" value="1"/>
</dbReference>
<dbReference type="PANTHER" id="PTHR43095">
    <property type="entry name" value="SUGAR KINASE"/>
    <property type="match status" value="1"/>
</dbReference>
<feature type="domain" description="Carbohydrate kinase FGGY C-terminal" evidence="5">
    <location>
        <begin position="250"/>
        <end position="423"/>
    </location>
</feature>
<evidence type="ECO:0000256" key="1">
    <source>
        <dbReference type="ARBA" id="ARBA00009156"/>
    </source>
</evidence>
<dbReference type="RefSeq" id="WP_341840023.1">
    <property type="nucleotide sequence ID" value="NZ_CP149792.1"/>
</dbReference>
<accession>A0ABZ2Z0H2</accession>
<comment type="similarity">
    <text evidence="1">Belongs to the FGGY kinase family.</text>
</comment>
<evidence type="ECO:0000313" key="7">
    <source>
        <dbReference type="Proteomes" id="UP001449657"/>
    </source>
</evidence>
<evidence type="ECO:0000313" key="6">
    <source>
        <dbReference type="EMBL" id="WZN45269.1"/>
    </source>
</evidence>
<evidence type="ECO:0000259" key="5">
    <source>
        <dbReference type="Pfam" id="PF02782"/>
    </source>
</evidence>
<evidence type="ECO:0000256" key="3">
    <source>
        <dbReference type="ARBA" id="ARBA00022777"/>
    </source>
</evidence>
<protein>
    <submittedName>
        <fullName evidence="6">FGGY-family carbohydrate kinase</fullName>
    </submittedName>
</protein>
<dbReference type="InterPro" id="IPR018484">
    <property type="entry name" value="FGGY_N"/>
</dbReference>
<dbReference type="InterPro" id="IPR018485">
    <property type="entry name" value="FGGY_C"/>
</dbReference>
<dbReference type="PANTHER" id="PTHR43095:SF5">
    <property type="entry name" value="XYLULOSE KINASE"/>
    <property type="match status" value="1"/>
</dbReference>
<proteinExistence type="inferred from homology"/>
<dbReference type="Proteomes" id="UP001449657">
    <property type="component" value="Chromosome"/>
</dbReference>
<dbReference type="Pfam" id="PF02782">
    <property type="entry name" value="FGGY_C"/>
    <property type="match status" value="1"/>
</dbReference>
<dbReference type="EMBL" id="CP150096">
    <property type="protein sequence ID" value="WZN45269.1"/>
    <property type="molecule type" value="Genomic_DNA"/>
</dbReference>
<evidence type="ECO:0000259" key="4">
    <source>
        <dbReference type="Pfam" id="PF00370"/>
    </source>
</evidence>
<feature type="domain" description="Carbohydrate kinase FGGY N-terminal" evidence="4">
    <location>
        <begin position="5"/>
        <end position="237"/>
    </location>
</feature>